<dbReference type="SUPFAM" id="SSF48403">
    <property type="entry name" value="Ankyrin repeat"/>
    <property type="match status" value="1"/>
</dbReference>
<evidence type="ECO:0000313" key="1">
    <source>
        <dbReference type="EMBL" id="KAK8494108.1"/>
    </source>
</evidence>
<dbReference type="Gene3D" id="1.25.40.20">
    <property type="entry name" value="Ankyrin repeat-containing domain"/>
    <property type="match status" value="2"/>
</dbReference>
<dbReference type="Proteomes" id="UP001472677">
    <property type="component" value="Unassembled WGS sequence"/>
</dbReference>
<evidence type="ECO:0000313" key="2">
    <source>
        <dbReference type="Proteomes" id="UP001472677"/>
    </source>
</evidence>
<dbReference type="SUPFAM" id="SSF81665">
    <property type="entry name" value="Calcium ATPase, transmembrane domain M"/>
    <property type="match status" value="1"/>
</dbReference>
<dbReference type="PANTHER" id="PTHR24128">
    <property type="entry name" value="HOMEOBOX PROTEIN WARIAI"/>
    <property type="match status" value="1"/>
</dbReference>
<dbReference type="Pfam" id="PF12796">
    <property type="entry name" value="Ank_2"/>
    <property type="match status" value="2"/>
</dbReference>
<dbReference type="Pfam" id="PF00023">
    <property type="entry name" value="Ank"/>
    <property type="match status" value="1"/>
</dbReference>
<name>A0ABR2AKK7_9ROSI</name>
<dbReference type="InterPro" id="IPR036770">
    <property type="entry name" value="Ankyrin_rpt-contain_sf"/>
</dbReference>
<dbReference type="PROSITE" id="PS50088">
    <property type="entry name" value="ANK_REPEAT"/>
    <property type="match status" value="1"/>
</dbReference>
<comment type="caution">
    <text evidence="1">The sequence shown here is derived from an EMBL/GenBank/DDBJ whole genome shotgun (WGS) entry which is preliminary data.</text>
</comment>
<dbReference type="EMBL" id="JBBPBM010000565">
    <property type="protein sequence ID" value="KAK8494108.1"/>
    <property type="molecule type" value="Genomic_DNA"/>
</dbReference>
<dbReference type="InterPro" id="IPR023298">
    <property type="entry name" value="ATPase_P-typ_TM_dom_sf"/>
</dbReference>
<dbReference type="InterPro" id="IPR002110">
    <property type="entry name" value="Ankyrin_rpt"/>
</dbReference>
<dbReference type="SMART" id="SM00248">
    <property type="entry name" value="ANK"/>
    <property type="match status" value="5"/>
</dbReference>
<reference evidence="1 2" key="1">
    <citation type="journal article" date="2024" name="G3 (Bethesda)">
        <title>Genome assembly of Hibiscus sabdariffa L. provides insights into metabolisms of medicinal natural products.</title>
        <authorList>
            <person name="Kim T."/>
        </authorList>
    </citation>
    <scope>NUCLEOTIDE SEQUENCE [LARGE SCALE GENOMIC DNA]</scope>
    <source>
        <strain evidence="1">TK-2024</strain>
        <tissue evidence="1">Old leaves</tissue>
    </source>
</reference>
<gene>
    <name evidence="1" type="ORF">V6N12_031820</name>
</gene>
<dbReference type="PANTHER" id="PTHR24128:SF46">
    <property type="entry name" value="ALPHA-LATROTOXIN-LHE1A-LIKE ISOFORM X1"/>
    <property type="match status" value="1"/>
</dbReference>
<accession>A0ABR2AKK7</accession>
<dbReference type="PROSITE" id="PS50297">
    <property type="entry name" value="ANK_REP_REGION"/>
    <property type="match status" value="1"/>
</dbReference>
<keyword evidence="2" id="KW-1185">Reference proteome</keyword>
<protein>
    <submittedName>
        <fullName evidence="1">Uncharacterized protein</fullName>
    </submittedName>
</protein>
<organism evidence="1 2">
    <name type="scientific">Hibiscus sabdariffa</name>
    <name type="common">roselle</name>
    <dbReference type="NCBI Taxonomy" id="183260"/>
    <lineage>
        <taxon>Eukaryota</taxon>
        <taxon>Viridiplantae</taxon>
        <taxon>Streptophyta</taxon>
        <taxon>Embryophyta</taxon>
        <taxon>Tracheophyta</taxon>
        <taxon>Spermatophyta</taxon>
        <taxon>Magnoliopsida</taxon>
        <taxon>eudicotyledons</taxon>
        <taxon>Gunneridae</taxon>
        <taxon>Pentapetalae</taxon>
        <taxon>rosids</taxon>
        <taxon>malvids</taxon>
        <taxon>Malvales</taxon>
        <taxon>Malvaceae</taxon>
        <taxon>Malvoideae</taxon>
        <taxon>Hibiscus</taxon>
    </lineage>
</organism>
<sequence>MDESLRSAARKGNVSDLYTLIQRNGNVLSRLDEVEFIDTPLHIAAEGGCMRFAMEMMNLKPSFARKLNHQGLSPIHLALEKGHTEMVLRLMEIDKELVRVKGKNGETPLHYISKVGNHDRLLVKFLEACADCIRDVTTQNHTALHIAVENKRSDVLQVLIKMLRKKDYCEEVVNRKDEDGNTALHLAASNNYPQVWLIRLNDYYYIDPFVHRRHDELILAFCCLKLSIKQMLQLLLSCKADKLATNRAGLTALDVAQQHNNRESITILRGCFLPVVSNFKHKSEKQFVTFVAKASSMIFHDMDNISGQDRNGLLVILGLLLTATYHASFSSPGGVCQGIKCDEMELGRSVMDRTEFLLFYIPIYLVFIVTLFLTLALLKPFPHGFRTALQVLLAFLAVSFDQSIDVITPTTVPSVIMNVFSFTVFILMVFMCTAYQVSKLSVWIVGYWLIPWFSYFNLEEEIYLGVGLGLALFLFVDDEFWKVAILVVGYTMFEGIHDFFDNRSVSFGVAYHAAFITCWLFLNLCRFYMKRTQNVSS</sequence>
<proteinExistence type="predicted"/>